<sequence>MHENLDREEETEWFSNFSLGITFASIFLIIGILLIIVGSFSGWLFLICSILFLIISLKIPIILTPLNLAWTKLGLILSKIFNPMILGVVFLLIITPIAIIRKIFGKSALHLKTKPNVESYWINRTPPGPKTGSMTRQY</sequence>
<organism evidence="2">
    <name type="scientific">marine metagenome</name>
    <dbReference type="NCBI Taxonomy" id="408172"/>
    <lineage>
        <taxon>unclassified sequences</taxon>
        <taxon>metagenomes</taxon>
        <taxon>ecological metagenomes</taxon>
    </lineage>
</organism>
<keyword evidence="1" id="KW-1133">Transmembrane helix</keyword>
<evidence type="ECO:0000313" key="2">
    <source>
        <dbReference type="EMBL" id="SVD58924.1"/>
    </source>
</evidence>
<reference evidence="2" key="1">
    <citation type="submission" date="2018-05" db="EMBL/GenBank/DDBJ databases">
        <authorList>
            <person name="Lanie J.A."/>
            <person name="Ng W.-L."/>
            <person name="Kazmierczak K.M."/>
            <person name="Andrzejewski T.M."/>
            <person name="Davidsen T.M."/>
            <person name="Wayne K.J."/>
            <person name="Tettelin H."/>
            <person name="Glass J.I."/>
            <person name="Rusch D."/>
            <person name="Podicherti R."/>
            <person name="Tsui H.-C.T."/>
            <person name="Winkler M.E."/>
        </authorList>
    </citation>
    <scope>NUCLEOTIDE SEQUENCE</scope>
</reference>
<proteinExistence type="predicted"/>
<protein>
    <submittedName>
        <fullName evidence="2">Uncharacterized protein</fullName>
    </submittedName>
</protein>
<name>A0A382WJY8_9ZZZZ</name>
<keyword evidence="1" id="KW-0812">Transmembrane</keyword>
<dbReference type="EMBL" id="UINC01160332">
    <property type="protein sequence ID" value="SVD58924.1"/>
    <property type="molecule type" value="Genomic_DNA"/>
</dbReference>
<feature type="transmembrane region" description="Helical" evidence="1">
    <location>
        <begin position="13"/>
        <end position="36"/>
    </location>
</feature>
<evidence type="ECO:0000256" key="1">
    <source>
        <dbReference type="SAM" id="Phobius"/>
    </source>
</evidence>
<dbReference type="AlphaFoldDB" id="A0A382WJY8"/>
<feature type="transmembrane region" description="Helical" evidence="1">
    <location>
        <begin position="43"/>
        <end position="63"/>
    </location>
</feature>
<feature type="transmembrane region" description="Helical" evidence="1">
    <location>
        <begin position="83"/>
        <end position="104"/>
    </location>
</feature>
<gene>
    <name evidence="2" type="ORF">METZ01_LOCUS411778</name>
</gene>
<keyword evidence="1" id="KW-0472">Membrane</keyword>
<accession>A0A382WJY8</accession>